<sequence length="107" mass="12589">MFEPIEFSQLANFTDGNSIVMLSVLFNEQKEEIDQVDEWFHEIKLIPADSHVTDLRHIVENVLGEDGRSDYLICFSNCVPSPLVRLKYGHDLKWTSDFMDNYREDYK</sequence>
<evidence type="ECO:0000313" key="2">
    <source>
        <dbReference type="Proteomes" id="UP001358193"/>
    </source>
</evidence>
<keyword evidence="2" id="KW-1185">Reference proteome</keyword>
<proteinExistence type="predicted"/>
<reference evidence="1 2" key="1">
    <citation type="submission" date="2023-11" db="EMBL/GenBank/DDBJ databases">
        <authorList>
            <person name="Cook R."/>
            <person name="Crisci M."/>
            <person name="Pye H."/>
            <person name="Adriaenssens E."/>
            <person name="Santini J."/>
        </authorList>
    </citation>
    <scope>NUCLEOTIDE SEQUENCE [LARGE SCALE GENOMIC DNA]</scope>
    <source>
        <strain evidence="1">Lak_Megaphage_Sonny</strain>
    </source>
</reference>
<accession>A0ABZ0Z2V8</accession>
<dbReference type="EMBL" id="OR769223">
    <property type="protein sequence ID" value="WQJ53496.1"/>
    <property type="molecule type" value="Genomic_DNA"/>
</dbReference>
<name>A0ABZ0Z2V8_9CAUD</name>
<evidence type="ECO:0000313" key="1">
    <source>
        <dbReference type="EMBL" id="WQJ53496.1"/>
    </source>
</evidence>
<dbReference type="Proteomes" id="UP001358193">
    <property type="component" value="Segment"/>
</dbReference>
<protein>
    <submittedName>
        <fullName evidence="1">Uncharacterized protein</fullName>
    </submittedName>
</protein>
<organism evidence="1 2">
    <name type="scientific">phage Lak_Megaphage_Sonny</name>
    <dbReference type="NCBI Taxonomy" id="3109229"/>
    <lineage>
        <taxon>Viruses</taxon>
        <taxon>Duplodnaviria</taxon>
        <taxon>Heunggongvirae</taxon>
        <taxon>Uroviricota</taxon>
        <taxon>Caudoviricetes</taxon>
        <taxon>Caudoviricetes code 15 clade</taxon>
    </lineage>
</organism>